<accession>A0A1F7RXN2</accession>
<dbReference type="Gene3D" id="3.40.1260.10">
    <property type="entry name" value="DsrEFH-like"/>
    <property type="match status" value="1"/>
</dbReference>
<dbReference type="Pfam" id="PF02635">
    <property type="entry name" value="DsrE"/>
    <property type="match status" value="1"/>
</dbReference>
<comment type="caution">
    <text evidence="1">The sequence shown here is derived from an EMBL/GenBank/DDBJ whole genome shotgun (WGS) entry which is preliminary data.</text>
</comment>
<evidence type="ECO:0000313" key="1">
    <source>
        <dbReference type="EMBL" id="OGL45828.1"/>
    </source>
</evidence>
<protein>
    <submittedName>
        <fullName evidence="1">Multidrug transporter</fullName>
    </submittedName>
</protein>
<evidence type="ECO:0000313" key="2">
    <source>
        <dbReference type="Proteomes" id="UP000179266"/>
    </source>
</evidence>
<organism evidence="1 2">
    <name type="scientific">Candidatus Schekmanbacteria bacterium RBG_13_48_7</name>
    <dbReference type="NCBI Taxonomy" id="1817878"/>
    <lineage>
        <taxon>Bacteria</taxon>
        <taxon>Candidatus Schekmaniibacteriota</taxon>
    </lineage>
</organism>
<dbReference type="Proteomes" id="UP000179266">
    <property type="component" value="Unassembled WGS sequence"/>
</dbReference>
<proteinExistence type="predicted"/>
<dbReference type="AlphaFoldDB" id="A0A1F7RXN2"/>
<dbReference type="SUPFAM" id="SSF75169">
    <property type="entry name" value="DsrEFH-like"/>
    <property type="match status" value="1"/>
</dbReference>
<reference evidence="1 2" key="1">
    <citation type="journal article" date="2016" name="Nat. Commun.">
        <title>Thousands of microbial genomes shed light on interconnected biogeochemical processes in an aquifer system.</title>
        <authorList>
            <person name="Anantharaman K."/>
            <person name="Brown C.T."/>
            <person name="Hug L.A."/>
            <person name="Sharon I."/>
            <person name="Castelle C.J."/>
            <person name="Probst A.J."/>
            <person name="Thomas B.C."/>
            <person name="Singh A."/>
            <person name="Wilkins M.J."/>
            <person name="Karaoz U."/>
            <person name="Brodie E.L."/>
            <person name="Williams K.H."/>
            <person name="Hubbard S.S."/>
            <person name="Banfield J.F."/>
        </authorList>
    </citation>
    <scope>NUCLEOTIDE SEQUENCE [LARGE SCALE GENOMIC DNA]</scope>
</reference>
<dbReference type="EMBL" id="MGDD01000159">
    <property type="protein sequence ID" value="OGL45828.1"/>
    <property type="molecule type" value="Genomic_DNA"/>
</dbReference>
<name>A0A1F7RXN2_9BACT</name>
<sequence length="124" mass="13456">MSENTNEKIVIFVTHAGEDPERASIPFVMGNAALAMDVDVTIILQGTGVLVAKKGCYDHVFAAGLDPLKKLVDTFIEFGGKILVCIPCLEERKITKDLLVETAQPVKAGRVIQEVLEAKAVLNY</sequence>
<dbReference type="InterPro" id="IPR027396">
    <property type="entry name" value="DsrEFH-like"/>
</dbReference>
<gene>
    <name evidence="1" type="ORF">A2161_15135</name>
</gene>
<dbReference type="InterPro" id="IPR003787">
    <property type="entry name" value="Sulphur_relay_DsrE/F-like"/>
</dbReference>